<protein>
    <submittedName>
        <fullName evidence="1">Uncharacterized protein</fullName>
    </submittedName>
</protein>
<reference evidence="1" key="1">
    <citation type="submission" date="2023-05" db="EMBL/GenBank/DDBJ databases">
        <authorList>
            <consortium name="ELIXIR-Norway"/>
        </authorList>
    </citation>
    <scope>NUCLEOTIDE SEQUENCE</scope>
</reference>
<sequence length="302" mass="33281">MLCLARHRKDLLCRSRKQPPGHLGQGKEALGLPLSASTSGGNSPLEMLRALQMLQEVPWTQILSISQRRSLLPARSRDDQTCRRREQAGREKKKSPPEQRAPKVGGGGGWERRWRRQQPTLSQHLDRLDSEVSGQKRKRGFSKVEEEPKKAGQTCKEQIPARCERPRSLERSQRILSKQQPQRINSKKKNHNSQKPAVGVGAQPRSGGCRERVAGRRGECAGRKSAARWVPGATRSEAPPPAGPGARPHRVSDGLPAARRRLLRAPTPPRPSSDPAGSIPFSLNGAPAPLDSLTRVGRLPLL</sequence>
<gene>
    <name evidence="1" type="ORF">MRATA1EN3_LOCUS11740</name>
</gene>
<dbReference type="EMBL" id="OX596105">
    <property type="protein sequence ID" value="CAI9700527.1"/>
    <property type="molecule type" value="Genomic_DNA"/>
</dbReference>
<proteinExistence type="predicted"/>
<evidence type="ECO:0000313" key="1">
    <source>
        <dbReference type="EMBL" id="CAI9700527.1"/>
    </source>
</evidence>
<organism evidence="1 2">
    <name type="scientific">Rangifer tarandus platyrhynchus</name>
    <name type="common">Svalbard reindeer</name>
    <dbReference type="NCBI Taxonomy" id="3082113"/>
    <lineage>
        <taxon>Eukaryota</taxon>
        <taxon>Metazoa</taxon>
        <taxon>Chordata</taxon>
        <taxon>Craniata</taxon>
        <taxon>Vertebrata</taxon>
        <taxon>Euteleostomi</taxon>
        <taxon>Mammalia</taxon>
        <taxon>Eutheria</taxon>
        <taxon>Laurasiatheria</taxon>
        <taxon>Artiodactyla</taxon>
        <taxon>Ruminantia</taxon>
        <taxon>Pecora</taxon>
        <taxon>Cervidae</taxon>
        <taxon>Odocoileinae</taxon>
        <taxon>Rangifer</taxon>
    </lineage>
</organism>
<name>A0ACB0EJ99_RANTA</name>
<dbReference type="Proteomes" id="UP001162501">
    <property type="component" value="Chromosome 21"/>
</dbReference>
<accession>A0ACB0EJ99</accession>
<evidence type="ECO:0000313" key="2">
    <source>
        <dbReference type="Proteomes" id="UP001162501"/>
    </source>
</evidence>